<feature type="compositionally biased region" description="Basic and acidic residues" evidence="2">
    <location>
        <begin position="470"/>
        <end position="494"/>
    </location>
</feature>
<dbReference type="EMBL" id="KN825469">
    <property type="protein sequence ID" value="KIK90800.1"/>
    <property type="molecule type" value="Genomic_DNA"/>
</dbReference>
<dbReference type="HOGENOM" id="CLU_037443_0_0_1"/>
<name>A0A0D0E217_9AGAM</name>
<reference evidence="4" key="2">
    <citation type="submission" date="2015-01" db="EMBL/GenBank/DDBJ databases">
        <title>Evolutionary Origins and Diversification of the Mycorrhizal Mutualists.</title>
        <authorList>
            <consortium name="DOE Joint Genome Institute"/>
            <consortium name="Mycorrhizal Genomics Consortium"/>
            <person name="Kohler A."/>
            <person name="Kuo A."/>
            <person name="Nagy L.G."/>
            <person name="Floudas D."/>
            <person name="Copeland A."/>
            <person name="Barry K.W."/>
            <person name="Cichocki N."/>
            <person name="Veneault-Fourrey C."/>
            <person name="LaButti K."/>
            <person name="Lindquist E.A."/>
            <person name="Lipzen A."/>
            <person name="Lundell T."/>
            <person name="Morin E."/>
            <person name="Murat C."/>
            <person name="Riley R."/>
            <person name="Ohm R."/>
            <person name="Sun H."/>
            <person name="Tunlid A."/>
            <person name="Henrissat B."/>
            <person name="Grigoriev I.V."/>
            <person name="Hibbett D.S."/>
            <person name="Martin F."/>
        </authorList>
    </citation>
    <scope>NUCLEOTIDE SEQUENCE [LARGE SCALE GENOMIC DNA]</scope>
    <source>
        <strain evidence="4">Ve08.2h10</strain>
    </source>
</reference>
<evidence type="ECO:0000256" key="2">
    <source>
        <dbReference type="SAM" id="MobiDB-lite"/>
    </source>
</evidence>
<feature type="region of interest" description="Disordered" evidence="2">
    <location>
        <begin position="334"/>
        <end position="355"/>
    </location>
</feature>
<dbReference type="InParanoid" id="A0A0D0E217"/>
<proteinExistence type="predicted"/>
<accession>A0A0D0E217</accession>
<keyword evidence="4" id="KW-1185">Reference proteome</keyword>
<feature type="region of interest" description="Disordered" evidence="2">
    <location>
        <begin position="425"/>
        <end position="523"/>
    </location>
</feature>
<keyword evidence="1" id="KW-0175">Coiled coil</keyword>
<feature type="compositionally biased region" description="Basic and acidic residues" evidence="2">
    <location>
        <begin position="426"/>
        <end position="463"/>
    </location>
</feature>
<evidence type="ECO:0000313" key="4">
    <source>
        <dbReference type="Proteomes" id="UP000054538"/>
    </source>
</evidence>
<dbReference type="STRING" id="930991.A0A0D0E217"/>
<dbReference type="Proteomes" id="UP000054538">
    <property type="component" value="Unassembled WGS sequence"/>
</dbReference>
<evidence type="ECO:0000313" key="3">
    <source>
        <dbReference type="EMBL" id="KIK90800.1"/>
    </source>
</evidence>
<gene>
    <name evidence="3" type="ORF">PAXRUDRAFT_831373</name>
</gene>
<sequence>MVEIGSAARVVPGAPPSITPSKSQRKKRKTGSKNKTPESPAEGSVAIPDATSPDLIETAPEENDAKEENVVVPELVPASEAPTYDEVSPKHSPVIELLHKRMRALNKKISRVASYACTDYEKLNDDQKRSLKTLVALEAVQKELEEVKKAIESHEAAMAREQATKRADIERAEALKLSEAISSTKAFYASRTSSVLTLLRLRSVLATGGSLSVVLDLDDTEGSAIFTACDALLGEENDTRWDILSGLLSGEGELHGVSYTRLLDIVQSFCDPPRDPTPLPIEQAVEAEVVAIDDPVAGVPETLSVSGSFHFMQASELETSTFEHTAEWVEKTDAEPDGVPEDQLNGLEDAPAEPAESITTRPIDWAEADEEGGLPSIANLQASFAPSGSATPVVQTIEVNLPSPAPVNGDASVAALQTEANGFIHSTREGRGRGRGYRGDRGNMRGGFRGDRGGFHRGGERGGFRGGFRGGDRGYRGSRSDGDWRSGGDGENRARGRGRGRGRGGERGGLGQQEGRGTVPNTP</sequence>
<dbReference type="OrthoDB" id="2409325at2759"/>
<reference evidence="3 4" key="1">
    <citation type="submission" date="2014-04" db="EMBL/GenBank/DDBJ databases">
        <authorList>
            <consortium name="DOE Joint Genome Institute"/>
            <person name="Kuo A."/>
            <person name="Kohler A."/>
            <person name="Jargeat P."/>
            <person name="Nagy L.G."/>
            <person name="Floudas D."/>
            <person name="Copeland A."/>
            <person name="Barry K.W."/>
            <person name="Cichocki N."/>
            <person name="Veneault-Fourrey C."/>
            <person name="LaButti K."/>
            <person name="Lindquist E.A."/>
            <person name="Lipzen A."/>
            <person name="Lundell T."/>
            <person name="Morin E."/>
            <person name="Murat C."/>
            <person name="Sun H."/>
            <person name="Tunlid A."/>
            <person name="Henrissat B."/>
            <person name="Grigoriev I.V."/>
            <person name="Hibbett D.S."/>
            <person name="Martin F."/>
            <person name="Nordberg H.P."/>
            <person name="Cantor M.N."/>
            <person name="Hua S.X."/>
        </authorList>
    </citation>
    <scope>NUCLEOTIDE SEQUENCE [LARGE SCALE GENOMIC DNA]</scope>
    <source>
        <strain evidence="3 4">Ve08.2h10</strain>
    </source>
</reference>
<feature type="compositionally biased region" description="Basic residues" evidence="2">
    <location>
        <begin position="23"/>
        <end position="32"/>
    </location>
</feature>
<feature type="region of interest" description="Disordered" evidence="2">
    <location>
        <begin position="1"/>
        <end position="70"/>
    </location>
</feature>
<dbReference type="AlphaFoldDB" id="A0A0D0E217"/>
<feature type="coiled-coil region" evidence="1">
    <location>
        <begin position="137"/>
        <end position="164"/>
    </location>
</feature>
<evidence type="ECO:0000256" key="1">
    <source>
        <dbReference type="SAM" id="Coils"/>
    </source>
</evidence>
<protein>
    <submittedName>
        <fullName evidence="3">Uncharacterized protein</fullName>
    </submittedName>
</protein>
<organism evidence="3 4">
    <name type="scientific">Paxillus rubicundulus Ve08.2h10</name>
    <dbReference type="NCBI Taxonomy" id="930991"/>
    <lineage>
        <taxon>Eukaryota</taxon>
        <taxon>Fungi</taxon>
        <taxon>Dikarya</taxon>
        <taxon>Basidiomycota</taxon>
        <taxon>Agaricomycotina</taxon>
        <taxon>Agaricomycetes</taxon>
        <taxon>Agaricomycetidae</taxon>
        <taxon>Boletales</taxon>
        <taxon>Paxilineae</taxon>
        <taxon>Paxillaceae</taxon>
        <taxon>Paxillus</taxon>
    </lineage>
</organism>